<feature type="compositionally biased region" description="Low complexity" evidence="1">
    <location>
        <begin position="298"/>
        <end position="309"/>
    </location>
</feature>
<feature type="compositionally biased region" description="Basic residues" evidence="1">
    <location>
        <begin position="819"/>
        <end position="833"/>
    </location>
</feature>
<sequence length="916" mass="100304">MHRNHLLFSLLGLFAVACALPNDRRPFVRVITEPKPGEEYVSIHTGMPSSALHSKPLESDMDVKILDEGQTGIKEVAGSVPMEEKIYAHKKLYPSNEDGQRRSKAEKKYAAPIDTDISHDAKPNKLKIKREEETSSQSFSKGQEITRNNNNNEDDGLFDFVDSPYGNQKLVGSASSQASRVNIKKAPNGQEYEYEYVYYYYDEDEEHAKPGSKNSQSTSNSPPTSSKPNKDVKENSKSKRPAVVQDENQFVQNTNKGRFSAVEHTVTTEEPEGHANFAVNDIAEHNSKTKESGRNLEEALSVPSSSLPVSEERLPHNARFPVRSRGNSKPAQEIATTAVPSTDTPITRIRANNNGPHQPGLDLVDSNAFRTHSSNGQHAQATSPRHESHRDAVVQTTAMPADQVATINNAYNTQLTETVASVTEPVSLDRNQDNTDVDTKGLSLTTALTPDEVVTVVTQRYTPGSTDKGAVDLYAILQQTRSEETANTILSSEHSTRFEDSETQYPTTLRLAPTTTTTTTTTTQAPTTTTTTTTTTQAPPPARQAPGSGPVRSRYRGGSGGSRNTLTSTTTTTTELPPSEEVTEKRKFKPTRERNTQASVYSKRYQSSTAALDKESTTAESEVVTRAQKPSFGGRQRTRASKPVTASTVQIDENVEVTSAAPKPNFAERSNLRRQNSRNKFTTSASTTTTAAPVQQVTEDNESNGSEHEVSEPTTTTARAIGGRLRPNIRPLRPGLRLNFGGKGSSTTAAPVQSTTQVPIVESSPDEVEEKELVQETSPTPAPDSLSRLKNKSRFRVPEKQGPLAPKQQTLAPPATGQNRKHLLSNLLPKKKSIQTEEPPVLEDVKPVLENEQESDQGAELQNEEDIDRQQPSSTTTSTTEAPPSSTNKLSSLLKRRPLQRRPALDLPSRQSNQDE</sequence>
<feature type="compositionally biased region" description="Polar residues" evidence="1">
    <location>
        <begin position="325"/>
        <end position="356"/>
    </location>
</feature>
<comment type="caution">
    <text evidence="3">The sequence shown here is derived from an EMBL/GenBank/DDBJ whole genome shotgun (WGS) entry which is preliminary data.</text>
</comment>
<feature type="compositionally biased region" description="Low complexity" evidence="1">
    <location>
        <begin position="506"/>
        <end position="537"/>
    </location>
</feature>
<feature type="compositionally biased region" description="Polar residues" evidence="1">
    <location>
        <begin position="596"/>
        <end position="610"/>
    </location>
</feature>
<feature type="compositionally biased region" description="Acidic residues" evidence="1">
    <location>
        <begin position="851"/>
        <end position="867"/>
    </location>
</feature>
<feature type="compositionally biased region" description="Low complexity" evidence="1">
    <location>
        <begin position="682"/>
        <end position="692"/>
    </location>
</feature>
<feature type="compositionally biased region" description="Polar residues" evidence="1">
    <location>
        <begin position="246"/>
        <end position="257"/>
    </location>
</feature>
<feature type="compositionally biased region" description="Basic and acidic residues" evidence="1">
    <location>
        <begin position="116"/>
        <end position="133"/>
    </location>
</feature>
<dbReference type="AlphaFoldDB" id="A0AAV0W5A8"/>
<evidence type="ECO:0000256" key="1">
    <source>
        <dbReference type="SAM" id="MobiDB-lite"/>
    </source>
</evidence>
<dbReference type="EMBL" id="CARXXK010000001">
    <property type="protein sequence ID" value="CAI6351001.1"/>
    <property type="molecule type" value="Genomic_DNA"/>
</dbReference>
<feature type="region of interest" description="Disordered" evidence="1">
    <location>
        <begin position="288"/>
        <end position="391"/>
    </location>
</feature>
<feature type="signal peptide" evidence="2">
    <location>
        <begin position="1"/>
        <end position="19"/>
    </location>
</feature>
<feature type="compositionally biased region" description="Polar residues" evidence="1">
    <location>
        <begin position="745"/>
        <end position="758"/>
    </location>
</feature>
<keyword evidence="2" id="KW-0732">Signal</keyword>
<feature type="compositionally biased region" description="Low complexity" evidence="1">
    <location>
        <begin position="562"/>
        <end position="580"/>
    </location>
</feature>
<evidence type="ECO:0000313" key="4">
    <source>
        <dbReference type="Proteomes" id="UP001160148"/>
    </source>
</evidence>
<feature type="compositionally biased region" description="Basic and acidic residues" evidence="1">
    <location>
        <begin position="98"/>
        <end position="109"/>
    </location>
</feature>
<feature type="region of interest" description="Disordered" evidence="1">
    <location>
        <begin position="207"/>
        <end position="259"/>
    </location>
</feature>
<feature type="compositionally biased region" description="Low complexity" evidence="1">
    <location>
        <begin position="872"/>
        <end position="887"/>
    </location>
</feature>
<feature type="compositionally biased region" description="Basic and acidic residues" evidence="1">
    <location>
        <begin position="582"/>
        <end position="595"/>
    </location>
</feature>
<organism evidence="3 4">
    <name type="scientific">Macrosiphum euphorbiae</name>
    <name type="common">potato aphid</name>
    <dbReference type="NCBI Taxonomy" id="13131"/>
    <lineage>
        <taxon>Eukaryota</taxon>
        <taxon>Metazoa</taxon>
        <taxon>Ecdysozoa</taxon>
        <taxon>Arthropoda</taxon>
        <taxon>Hexapoda</taxon>
        <taxon>Insecta</taxon>
        <taxon>Pterygota</taxon>
        <taxon>Neoptera</taxon>
        <taxon>Paraneoptera</taxon>
        <taxon>Hemiptera</taxon>
        <taxon>Sternorrhyncha</taxon>
        <taxon>Aphidomorpha</taxon>
        <taxon>Aphidoidea</taxon>
        <taxon>Aphididae</taxon>
        <taxon>Macrosiphini</taxon>
        <taxon>Macrosiphum</taxon>
    </lineage>
</organism>
<dbReference type="Proteomes" id="UP001160148">
    <property type="component" value="Unassembled WGS sequence"/>
</dbReference>
<feature type="compositionally biased region" description="Low complexity" evidence="1">
    <location>
        <begin position="212"/>
        <end position="227"/>
    </location>
</feature>
<feature type="compositionally biased region" description="Basic and acidic residues" evidence="1">
    <location>
        <begin position="288"/>
        <end position="297"/>
    </location>
</feature>
<feature type="chain" id="PRO_5043740426" evidence="2">
    <location>
        <begin position="20"/>
        <end position="916"/>
    </location>
</feature>
<feature type="region of interest" description="Disordered" evidence="1">
    <location>
        <begin position="659"/>
        <end position="916"/>
    </location>
</feature>
<accession>A0AAV0W5A8</accession>
<evidence type="ECO:0000313" key="3">
    <source>
        <dbReference type="EMBL" id="CAI6351001.1"/>
    </source>
</evidence>
<evidence type="ECO:0000256" key="2">
    <source>
        <dbReference type="SAM" id="SignalP"/>
    </source>
</evidence>
<feature type="compositionally biased region" description="Basic and acidic residues" evidence="1">
    <location>
        <begin position="228"/>
        <end position="237"/>
    </location>
</feature>
<keyword evidence="4" id="KW-1185">Reference proteome</keyword>
<reference evidence="3 4" key="1">
    <citation type="submission" date="2023-01" db="EMBL/GenBank/DDBJ databases">
        <authorList>
            <person name="Whitehead M."/>
        </authorList>
    </citation>
    <scope>NUCLEOTIDE SEQUENCE [LARGE SCALE GENOMIC DNA]</scope>
</reference>
<dbReference type="PROSITE" id="PS51257">
    <property type="entry name" value="PROKAR_LIPOPROTEIN"/>
    <property type="match status" value="1"/>
</dbReference>
<gene>
    <name evidence="3" type="ORF">MEUPH1_LOCUS7394</name>
</gene>
<feature type="compositionally biased region" description="Polar residues" evidence="1">
    <location>
        <begin position="135"/>
        <end position="151"/>
    </location>
</feature>
<name>A0AAV0W5A8_9HEMI</name>
<protein>
    <submittedName>
        <fullName evidence="3">Uncharacterized protein</fullName>
    </submittedName>
</protein>
<feature type="region of interest" description="Disordered" evidence="1">
    <location>
        <begin position="486"/>
        <end position="647"/>
    </location>
</feature>
<proteinExistence type="predicted"/>
<feature type="compositionally biased region" description="Polar residues" evidence="1">
    <location>
        <begin position="368"/>
        <end position="383"/>
    </location>
</feature>
<feature type="region of interest" description="Disordered" evidence="1">
    <location>
        <begin position="91"/>
        <end position="161"/>
    </location>
</feature>